<proteinExistence type="predicted"/>
<dbReference type="AlphaFoldDB" id="A0A6G1HAB1"/>
<keyword evidence="3" id="KW-1185">Reference proteome</keyword>
<organism evidence="2 3">
    <name type="scientific">Aulographum hederae CBS 113979</name>
    <dbReference type="NCBI Taxonomy" id="1176131"/>
    <lineage>
        <taxon>Eukaryota</taxon>
        <taxon>Fungi</taxon>
        <taxon>Dikarya</taxon>
        <taxon>Ascomycota</taxon>
        <taxon>Pezizomycotina</taxon>
        <taxon>Dothideomycetes</taxon>
        <taxon>Pleosporomycetidae</taxon>
        <taxon>Aulographales</taxon>
        <taxon>Aulographaceae</taxon>
    </lineage>
</organism>
<dbReference type="EMBL" id="ML977143">
    <property type="protein sequence ID" value="KAF1990163.1"/>
    <property type="molecule type" value="Genomic_DNA"/>
</dbReference>
<reference evidence="2" key="1">
    <citation type="journal article" date="2020" name="Stud. Mycol.">
        <title>101 Dothideomycetes genomes: a test case for predicting lifestyles and emergence of pathogens.</title>
        <authorList>
            <person name="Haridas S."/>
            <person name="Albert R."/>
            <person name="Binder M."/>
            <person name="Bloem J."/>
            <person name="Labutti K."/>
            <person name="Salamov A."/>
            <person name="Andreopoulos B."/>
            <person name="Baker S."/>
            <person name="Barry K."/>
            <person name="Bills G."/>
            <person name="Bluhm B."/>
            <person name="Cannon C."/>
            <person name="Castanera R."/>
            <person name="Culley D."/>
            <person name="Daum C."/>
            <person name="Ezra D."/>
            <person name="Gonzalez J."/>
            <person name="Henrissat B."/>
            <person name="Kuo A."/>
            <person name="Liang C."/>
            <person name="Lipzen A."/>
            <person name="Lutzoni F."/>
            <person name="Magnuson J."/>
            <person name="Mondo S."/>
            <person name="Nolan M."/>
            <person name="Ohm R."/>
            <person name="Pangilinan J."/>
            <person name="Park H.-J."/>
            <person name="Ramirez L."/>
            <person name="Alfaro M."/>
            <person name="Sun H."/>
            <person name="Tritt A."/>
            <person name="Yoshinaga Y."/>
            <person name="Zwiers L.-H."/>
            <person name="Turgeon B."/>
            <person name="Goodwin S."/>
            <person name="Spatafora J."/>
            <person name="Crous P."/>
            <person name="Grigoriev I."/>
        </authorList>
    </citation>
    <scope>NUCLEOTIDE SEQUENCE</scope>
    <source>
        <strain evidence="2">CBS 113979</strain>
    </source>
</reference>
<dbReference type="OrthoDB" id="5425061at2759"/>
<dbReference type="Proteomes" id="UP000800041">
    <property type="component" value="Unassembled WGS sequence"/>
</dbReference>
<name>A0A6G1HAB1_9PEZI</name>
<dbReference type="InterPro" id="IPR018555">
    <property type="entry name" value="C630.06c-like"/>
</dbReference>
<feature type="region of interest" description="Disordered" evidence="1">
    <location>
        <begin position="1"/>
        <end position="28"/>
    </location>
</feature>
<evidence type="ECO:0000313" key="2">
    <source>
        <dbReference type="EMBL" id="KAF1990163.1"/>
    </source>
</evidence>
<dbReference type="Pfam" id="PF09428">
    <property type="entry name" value="DUF2011"/>
    <property type="match status" value="1"/>
</dbReference>
<protein>
    <submittedName>
        <fullName evidence="2">Uncharacterized protein</fullName>
    </submittedName>
</protein>
<feature type="region of interest" description="Disordered" evidence="1">
    <location>
        <begin position="193"/>
        <end position="260"/>
    </location>
</feature>
<accession>A0A6G1HAB1</accession>
<feature type="compositionally biased region" description="Basic and acidic residues" evidence="1">
    <location>
        <begin position="193"/>
        <end position="207"/>
    </location>
</feature>
<evidence type="ECO:0000256" key="1">
    <source>
        <dbReference type="SAM" id="MobiDB-lite"/>
    </source>
</evidence>
<feature type="compositionally biased region" description="Basic residues" evidence="1">
    <location>
        <begin position="229"/>
        <end position="242"/>
    </location>
</feature>
<gene>
    <name evidence="2" type="ORF">K402DRAFT_248992</name>
</gene>
<evidence type="ECO:0000313" key="3">
    <source>
        <dbReference type="Proteomes" id="UP000800041"/>
    </source>
</evidence>
<sequence>MFDVPKSKRVRREELDSPQSSISPEPDPAIQTLIQTRLDDELGPIESISLENASENADTEGEALGLRLFTRPIGKSTSAHIIVREESISDDDREPGLVNPERDKSYYFAKPLDAEQLRRYESIAVDTADIIVKSKDPCPGLRHPWRSTAISATGKILTLLGKHVKEELVSSKRKRPGKVARIKSRKKIAAEDVKKGLKASKVQEKKIAKSALNEEETEAEREKRMQRNREKKAKKKLRHQAKKVTDGTTESAAETGAGPE</sequence>